<dbReference type="EMBL" id="JAYMGO010000004">
    <property type="protein sequence ID" value="KAL1275474.1"/>
    <property type="molecule type" value="Genomic_DNA"/>
</dbReference>
<keyword evidence="2" id="KW-1185">Reference proteome</keyword>
<accession>A0ABR3NET5</accession>
<reference evidence="1 2" key="1">
    <citation type="submission" date="2023-09" db="EMBL/GenBank/DDBJ databases">
        <authorList>
            <person name="Wang M."/>
        </authorList>
    </citation>
    <scope>NUCLEOTIDE SEQUENCE [LARGE SCALE GENOMIC DNA]</scope>
    <source>
        <strain evidence="1">GT-2023</strain>
        <tissue evidence="1">Liver</tissue>
    </source>
</reference>
<protein>
    <submittedName>
        <fullName evidence="1">Uncharacterized protein</fullName>
    </submittedName>
</protein>
<dbReference type="Proteomes" id="UP001558613">
    <property type="component" value="Unassembled WGS sequence"/>
</dbReference>
<comment type="caution">
    <text evidence="1">The sequence shown here is derived from an EMBL/GenBank/DDBJ whole genome shotgun (WGS) entry which is preliminary data.</text>
</comment>
<gene>
    <name evidence="1" type="ORF">QQF64_035097</name>
</gene>
<organism evidence="1 2">
    <name type="scientific">Cirrhinus molitorella</name>
    <name type="common">mud carp</name>
    <dbReference type="NCBI Taxonomy" id="172907"/>
    <lineage>
        <taxon>Eukaryota</taxon>
        <taxon>Metazoa</taxon>
        <taxon>Chordata</taxon>
        <taxon>Craniata</taxon>
        <taxon>Vertebrata</taxon>
        <taxon>Euteleostomi</taxon>
        <taxon>Actinopterygii</taxon>
        <taxon>Neopterygii</taxon>
        <taxon>Teleostei</taxon>
        <taxon>Ostariophysi</taxon>
        <taxon>Cypriniformes</taxon>
        <taxon>Cyprinidae</taxon>
        <taxon>Labeoninae</taxon>
        <taxon>Labeonini</taxon>
        <taxon>Cirrhinus</taxon>
    </lineage>
</organism>
<name>A0ABR3NET5_9TELE</name>
<evidence type="ECO:0000313" key="2">
    <source>
        <dbReference type="Proteomes" id="UP001558613"/>
    </source>
</evidence>
<proteinExistence type="predicted"/>
<sequence length="136" mass="14877">MALSTSFVASVDRLLFSSQPSSSDCTRDITLLKKSVSTSSKTTGYSEETRAHTPTHIQIKYGCRCGRLKGPLEGPFEAVMEGDKCQTPRCTALEPCQLFTASWCGCLLLSDTVKMKYLSLSLSLEWSFSSQQSGIC</sequence>
<evidence type="ECO:0000313" key="1">
    <source>
        <dbReference type="EMBL" id="KAL1275474.1"/>
    </source>
</evidence>